<name>A0A0F9KTN9_9ZZZZ</name>
<gene>
    <name evidence="2" type="ORF">LCGC14_1362680</name>
</gene>
<dbReference type="EMBL" id="LAZR01008532">
    <property type="protein sequence ID" value="KKM78161.1"/>
    <property type="molecule type" value="Genomic_DNA"/>
</dbReference>
<evidence type="ECO:0000313" key="2">
    <source>
        <dbReference type="EMBL" id="KKM78161.1"/>
    </source>
</evidence>
<accession>A0A0F9KTN9</accession>
<evidence type="ECO:0000256" key="1">
    <source>
        <dbReference type="SAM" id="Phobius"/>
    </source>
</evidence>
<dbReference type="AlphaFoldDB" id="A0A0F9KTN9"/>
<sequence>MKVVRRILWVVETVGVTFAVMAAWIAGLDWLVTAIEDKGGDIDYVIGYIVVSLAIVGPLIRLIKGDAIFLNGKNEGGNHGTD</sequence>
<comment type="caution">
    <text evidence="2">The sequence shown here is derived from an EMBL/GenBank/DDBJ whole genome shotgun (WGS) entry which is preliminary data.</text>
</comment>
<feature type="transmembrane region" description="Helical" evidence="1">
    <location>
        <begin position="45"/>
        <end position="63"/>
    </location>
</feature>
<reference evidence="2" key="1">
    <citation type="journal article" date="2015" name="Nature">
        <title>Complex archaea that bridge the gap between prokaryotes and eukaryotes.</title>
        <authorList>
            <person name="Spang A."/>
            <person name="Saw J.H."/>
            <person name="Jorgensen S.L."/>
            <person name="Zaremba-Niedzwiedzka K."/>
            <person name="Martijn J."/>
            <person name="Lind A.E."/>
            <person name="van Eijk R."/>
            <person name="Schleper C."/>
            <person name="Guy L."/>
            <person name="Ettema T.J."/>
        </authorList>
    </citation>
    <scope>NUCLEOTIDE SEQUENCE</scope>
</reference>
<keyword evidence="1" id="KW-0812">Transmembrane</keyword>
<proteinExistence type="predicted"/>
<organism evidence="2">
    <name type="scientific">marine sediment metagenome</name>
    <dbReference type="NCBI Taxonomy" id="412755"/>
    <lineage>
        <taxon>unclassified sequences</taxon>
        <taxon>metagenomes</taxon>
        <taxon>ecological metagenomes</taxon>
    </lineage>
</organism>
<keyword evidence="1" id="KW-1133">Transmembrane helix</keyword>
<protein>
    <submittedName>
        <fullName evidence="2">Uncharacterized protein</fullName>
    </submittedName>
</protein>
<feature type="transmembrane region" description="Helical" evidence="1">
    <location>
        <begin position="7"/>
        <end position="25"/>
    </location>
</feature>
<keyword evidence="1" id="KW-0472">Membrane</keyword>